<protein>
    <submittedName>
        <fullName evidence="2">Uncharacterized protein</fullName>
    </submittedName>
</protein>
<evidence type="ECO:0000313" key="3">
    <source>
        <dbReference type="Proteomes" id="UP000801864"/>
    </source>
</evidence>
<gene>
    <name evidence="2" type="ORF">CFAM422_003907</name>
</gene>
<comment type="caution">
    <text evidence="2">The sequence shown here is derived from an EMBL/GenBank/DDBJ whole genome shotgun (WGS) entry which is preliminary data.</text>
</comment>
<feature type="chain" id="PRO_5040389509" evidence="1">
    <location>
        <begin position="21"/>
        <end position="63"/>
    </location>
</feature>
<keyword evidence="3" id="KW-1185">Reference proteome</keyword>
<organism evidence="2 3">
    <name type="scientific">Trichoderma lentiforme</name>
    <dbReference type="NCBI Taxonomy" id="1567552"/>
    <lineage>
        <taxon>Eukaryota</taxon>
        <taxon>Fungi</taxon>
        <taxon>Dikarya</taxon>
        <taxon>Ascomycota</taxon>
        <taxon>Pezizomycotina</taxon>
        <taxon>Sordariomycetes</taxon>
        <taxon>Hypocreomycetidae</taxon>
        <taxon>Hypocreales</taxon>
        <taxon>Hypocreaceae</taxon>
        <taxon>Trichoderma</taxon>
    </lineage>
</organism>
<keyword evidence="1" id="KW-0732">Signal</keyword>
<name>A0A9P5CD53_9HYPO</name>
<evidence type="ECO:0000256" key="1">
    <source>
        <dbReference type="SAM" id="SignalP"/>
    </source>
</evidence>
<accession>A0A9P5CD53</accession>
<evidence type="ECO:0000313" key="2">
    <source>
        <dbReference type="EMBL" id="KAF3073381.1"/>
    </source>
</evidence>
<feature type="signal peptide" evidence="1">
    <location>
        <begin position="1"/>
        <end position="20"/>
    </location>
</feature>
<dbReference type="EMBL" id="QLNT01000006">
    <property type="protein sequence ID" value="KAF3073381.1"/>
    <property type="molecule type" value="Genomic_DNA"/>
</dbReference>
<dbReference type="AlphaFoldDB" id="A0A9P5CD53"/>
<dbReference type="Proteomes" id="UP000801864">
    <property type="component" value="Unassembled WGS sequence"/>
</dbReference>
<sequence length="63" mass="6914">MDRREPWMLVLVLVWAEGHLRLSCLPHDPSSPAAAAHIAPVSHDVKSVLPLVVVAVVYSYGKE</sequence>
<reference evidence="2 3" key="1">
    <citation type="submission" date="2018-06" db="EMBL/GenBank/DDBJ databases">
        <title>Genome analysis of cellulolytic fungus Trichoderma lentiforme CFAM-422.</title>
        <authorList>
            <person name="Steindorff A.S."/>
            <person name="Formighieri E.F."/>
            <person name="Midorikawa G.E.O."/>
            <person name="Tamietti M.S."/>
            <person name="Ramos E.Z."/>
            <person name="Silva A.S."/>
            <person name="Bon E.P.S."/>
            <person name="Mendes T.D."/>
            <person name="Damaso M.C.T."/>
            <person name="Favaro L.C.L."/>
        </authorList>
    </citation>
    <scope>NUCLEOTIDE SEQUENCE [LARGE SCALE GENOMIC DNA]</scope>
    <source>
        <strain evidence="2 3">CFAM-422</strain>
    </source>
</reference>
<proteinExistence type="predicted"/>